<reference evidence="1" key="1">
    <citation type="submission" date="2013-12" db="EMBL/GenBank/DDBJ databases">
        <title>A Varibaculum cambriense genome reconstructed from a premature infant gut community with otherwise low bacterial novelty that shifts toward anaerobic metabolism during the third week of life.</title>
        <authorList>
            <person name="Brown C.T."/>
            <person name="Sharon I."/>
            <person name="Thomas B.C."/>
            <person name="Castelle C.J."/>
            <person name="Morowitz M.J."/>
            <person name="Banfield J.F."/>
        </authorList>
    </citation>
    <scope>NUCLEOTIDE SEQUENCE</scope>
</reference>
<proteinExistence type="predicted"/>
<name>W1Y7I1_9ZZZZ</name>
<feature type="non-terminal residue" evidence="1">
    <location>
        <position position="1"/>
    </location>
</feature>
<gene>
    <name evidence="1" type="ORF">Q604_UNBC08142G0001</name>
</gene>
<dbReference type="InterPro" id="IPR029000">
    <property type="entry name" value="Cyclophilin-like_dom_sf"/>
</dbReference>
<comment type="caution">
    <text evidence="1">The sequence shown here is derived from an EMBL/GenBank/DDBJ whole genome shotgun (WGS) entry which is preliminary data.</text>
</comment>
<accession>W1Y7I1</accession>
<organism evidence="1">
    <name type="scientific">human gut metagenome</name>
    <dbReference type="NCBI Taxonomy" id="408170"/>
    <lineage>
        <taxon>unclassified sequences</taxon>
        <taxon>metagenomes</taxon>
        <taxon>organismal metagenomes</taxon>
    </lineage>
</organism>
<dbReference type="AlphaFoldDB" id="W1Y7I1"/>
<sequence>HLFYSTIITADLPRLSQLPVGDGINFNIVSIDEAQDIYRAYMERLQKRIKLAHEQSAYIFKLNNVI</sequence>
<dbReference type="Gene3D" id="2.40.100.10">
    <property type="entry name" value="Cyclophilin-like"/>
    <property type="match status" value="1"/>
</dbReference>
<dbReference type="EMBL" id="AZMM01008142">
    <property type="protein sequence ID" value="ETJ37650.1"/>
    <property type="molecule type" value="Genomic_DNA"/>
</dbReference>
<evidence type="ECO:0000313" key="1">
    <source>
        <dbReference type="EMBL" id="ETJ37650.1"/>
    </source>
</evidence>
<protein>
    <submittedName>
        <fullName evidence="1">Uncharacterized protein</fullName>
    </submittedName>
</protein>